<evidence type="ECO:0000256" key="2">
    <source>
        <dbReference type="ARBA" id="ARBA00010794"/>
    </source>
</evidence>
<evidence type="ECO:0000256" key="8">
    <source>
        <dbReference type="ARBA" id="ARBA00022771"/>
    </source>
</evidence>
<evidence type="ECO:0000256" key="9">
    <source>
        <dbReference type="ARBA" id="ARBA00022777"/>
    </source>
</evidence>
<evidence type="ECO:0000256" key="11">
    <source>
        <dbReference type="ARBA" id="ARBA00022946"/>
    </source>
</evidence>
<keyword evidence="6" id="KW-0812">Transmembrane</keyword>
<dbReference type="PANTHER" id="PTHR32523">
    <property type="entry name" value="PHYTOL KINASE 1, CHLOROPLASTIC"/>
    <property type="match status" value="1"/>
</dbReference>
<evidence type="ECO:0000256" key="10">
    <source>
        <dbReference type="ARBA" id="ARBA00022833"/>
    </source>
</evidence>
<dbReference type="Proteomes" id="UP000236333">
    <property type="component" value="Unassembled WGS sequence"/>
</dbReference>
<dbReference type="GO" id="GO:0009507">
    <property type="term" value="C:chloroplast"/>
    <property type="evidence" value="ECO:0007669"/>
    <property type="project" value="UniProtKB-SubCell"/>
</dbReference>
<feature type="compositionally biased region" description="Low complexity" evidence="18">
    <location>
        <begin position="14"/>
        <end position="33"/>
    </location>
</feature>
<name>A0A2J7ZYA1_9CHLO</name>
<keyword evidence="5" id="KW-0808">Transferase</keyword>
<sequence>MVAAAVRRPLTAPSSSNRSEGSGSSGSPSRGSSRNGGGNGCGAGGNQGSMGRGDSTPEATALLAQKACDTTRVLLHLLSMQPPPSAAAPDFVRKLLRTQTLQCLARRFAEAAAAAGALTAQQLELTESYAETLCITIHMLTKLSAESGPDQLPLVRFARQLPEALLDSSVVEHLARLLLLLLQQRAPTCSVDTTQRMARCIFVVCQNIAALHQHLTKDGDEAACAALRQVLWGRCIRHVVLVHGVAALCGADGGPTYGLPDAVRQAAFSSCMVGAGHGQPERPLQLEPVLMYALQAVFLDHDVPLTPAVATRVAFSVLLRFGRLVVASAGGECAAQQAGLRSLDWLGTHVLLDAVQPLLFGGPLPSAVPPVTAAALAGGVLPCLEHLLRRAGEEPSGPESDVVKAMLRRQRAWQLWCLLLAYGEQRQAAALVATVGKLLRRVGTGAVAEWASSLTGCAGSVLSRALETPAAPEQVQALPEQLARMLMYAVCEWLPELSRIALQLMAAPVVLGSADEPAWACSVLAPLLTWLPLLLLRCDGGGGDGATVATTTAGAADAAGPGSCAADDLRLLLLEEVRAVPLLGGALRRAQHSTTSSALRLSLAESCCLVAATWPDELLRALVPHLRKEGAEQVTDGVLALAQLLEVRAAAAGSGGGGGSNSGGCDSQEAQVRERLLTVVTQMHDTAAGRDRLLAANLSRALLRICSYCGCTRLAGDSEAEARLQACGRCGAAWYCCRECQLLHWREGGHKAACADGSKPRSS</sequence>
<keyword evidence="3" id="KW-0150">Chloroplast</keyword>
<evidence type="ECO:0000256" key="16">
    <source>
        <dbReference type="ARBA" id="ARBA00048889"/>
    </source>
</evidence>
<evidence type="ECO:0000256" key="17">
    <source>
        <dbReference type="PROSITE-ProRule" id="PRU00134"/>
    </source>
</evidence>
<keyword evidence="13" id="KW-0472">Membrane</keyword>
<keyword evidence="11" id="KW-0809">Transit peptide</keyword>
<protein>
    <recommendedName>
        <fullName evidence="15">phytol kinase</fullName>
        <ecNumber evidence="15">2.7.1.182</ecNumber>
    </recommendedName>
</protein>
<evidence type="ECO:0000313" key="21">
    <source>
        <dbReference type="Proteomes" id="UP000236333"/>
    </source>
</evidence>
<dbReference type="SUPFAM" id="SSF144232">
    <property type="entry name" value="HIT/MYND zinc finger-like"/>
    <property type="match status" value="1"/>
</dbReference>
<evidence type="ECO:0000313" key="20">
    <source>
        <dbReference type="EMBL" id="PNH05240.1"/>
    </source>
</evidence>
<evidence type="ECO:0000256" key="6">
    <source>
        <dbReference type="ARBA" id="ARBA00022692"/>
    </source>
</evidence>
<dbReference type="PROSITE" id="PS01360">
    <property type="entry name" value="ZF_MYND_1"/>
    <property type="match status" value="1"/>
</dbReference>
<dbReference type="AlphaFoldDB" id="A0A2J7ZYA1"/>
<reference evidence="20 21" key="1">
    <citation type="journal article" date="2017" name="Mol. Biol. Evol.">
        <title>The 4-celled Tetrabaena socialis nuclear genome reveals the essential components for genetic control of cell number at the origin of multicellularity in the volvocine lineage.</title>
        <authorList>
            <person name="Featherston J."/>
            <person name="Arakaki Y."/>
            <person name="Hanschen E.R."/>
            <person name="Ferris P.J."/>
            <person name="Michod R.E."/>
            <person name="Olson B.J.S.C."/>
            <person name="Nozaki H."/>
            <person name="Durand P.M."/>
        </authorList>
    </citation>
    <scope>NUCLEOTIDE SEQUENCE [LARGE SCALE GENOMIC DNA]</scope>
    <source>
        <strain evidence="20 21">NIES-571</strain>
    </source>
</reference>
<accession>A0A2J7ZYA1</accession>
<evidence type="ECO:0000259" key="19">
    <source>
        <dbReference type="PROSITE" id="PS50865"/>
    </source>
</evidence>
<keyword evidence="12" id="KW-1133">Transmembrane helix</keyword>
<keyword evidence="4" id="KW-0934">Plastid</keyword>
<dbReference type="InterPro" id="IPR002893">
    <property type="entry name" value="Znf_MYND"/>
</dbReference>
<evidence type="ECO:0000256" key="3">
    <source>
        <dbReference type="ARBA" id="ARBA00022528"/>
    </source>
</evidence>
<dbReference type="GO" id="GO:0010276">
    <property type="term" value="F:phytol kinase activity"/>
    <property type="evidence" value="ECO:0007669"/>
    <property type="project" value="UniProtKB-EC"/>
</dbReference>
<keyword evidence="9" id="KW-0418">Kinase</keyword>
<comment type="caution">
    <text evidence="20">The sequence shown here is derived from an EMBL/GenBank/DDBJ whole genome shotgun (WGS) entry which is preliminary data.</text>
</comment>
<evidence type="ECO:0000256" key="4">
    <source>
        <dbReference type="ARBA" id="ARBA00022640"/>
    </source>
</evidence>
<evidence type="ECO:0000256" key="15">
    <source>
        <dbReference type="ARBA" id="ARBA00039024"/>
    </source>
</evidence>
<comment type="similarity">
    <text evidence="2">Belongs to the polyprenol kinase family.</text>
</comment>
<dbReference type="InterPro" id="IPR039606">
    <property type="entry name" value="Phytol/farnesol_kinase"/>
</dbReference>
<dbReference type="OrthoDB" id="562405at2759"/>
<evidence type="ECO:0000256" key="7">
    <source>
        <dbReference type="ARBA" id="ARBA00022723"/>
    </source>
</evidence>
<keyword evidence="7" id="KW-0479">Metal-binding</keyword>
<evidence type="ECO:0000256" key="5">
    <source>
        <dbReference type="ARBA" id="ARBA00022679"/>
    </source>
</evidence>
<proteinExistence type="inferred from homology"/>
<gene>
    <name evidence="20" type="ORF">TSOC_008517</name>
</gene>
<evidence type="ECO:0000256" key="13">
    <source>
        <dbReference type="ARBA" id="ARBA00023136"/>
    </source>
</evidence>
<comment type="pathway">
    <text evidence="14">Cofactor biosynthesis; tocopherol biosynthesis.</text>
</comment>
<dbReference type="Pfam" id="PF01753">
    <property type="entry name" value="zf-MYND"/>
    <property type="match status" value="1"/>
</dbReference>
<keyword evidence="8 17" id="KW-0863">Zinc-finger</keyword>
<organism evidence="20 21">
    <name type="scientific">Tetrabaena socialis</name>
    <dbReference type="NCBI Taxonomy" id="47790"/>
    <lineage>
        <taxon>Eukaryota</taxon>
        <taxon>Viridiplantae</taxon>
        <taxon>Chlorophyta</taxon>
        <taxon>core chlorophytes</taxon>
        <taxon>Chlorophyceae</taxon>
        <taxon>CS clade</taxon>
        <taxon>Chlamydomonadales</taxon>
        <taxon>Tetrabaenaceae</taxon>
        <taxon>Tetrabaena</taxon>
    </lineage>
</organism>
<dbReference type="Gene3D" id="6.10.140.2220">
    <property type="match status" value="1"/>
</dbReference>
<dbReference type="PROSITE" id="PS50865">
    <property type="entry name" value="ZF_MYND_2"/>
    <property type="match status" value="1"/>
</dbReference>
<feature type="region of interest" description="Disordered" evidence="18">
    <location>
        <begin position="1"/>
        <end position="56"/>
    </location>
</feature>
<dbReference type="GO" id="GO:0008270">
    <property type="term" value="F:zinc ion binding"/>
    <property type="evidence" value="ECO:0007669"/>
    <property type="project" value="UniProtKB-KW"/>
</dbReference>
<dbReference type="EMBL" id="PGGS01000322">
    <property type="protein sequence ID" value="PNH05240.1"/>
    <property type="molecule type" value="Genomic_DNA"/>
</dbReference>
<dbReference type="EC" id="2.7.1.182" evidence="15"/>
<evidence type="ECO:0000256" key="14">
    <source>
        <dbReference type="ARBA" id="ARBA00024015"/>
    </source>
</evidence>
<dbReference type="PANTHER" id="PTHR32523:SF8">
    <property type="entry name" value="DOLICHOL KINASE"/>
    <property type="match status" value="1"/>
</dbReference>
<keyword evidence="21" id="KW-1185">Reference proteome</keyword>
<keyword evidence="10" id="KW-0862">Zinc</keyword>
<evidence type="ECO:0000256" key="1">
    <source>
        <dbReference type="ARBA" id="ARBA00004508"/>
    </source>
</evidence>
<feature type="compositionally biased region" description="Gly residues" evidence="18">
    <location>
        <begin position="34"/>
        <end position="51"/>
    </location>
</feature>
<comment type="catalytic activity">
    <reaction evidence="16">
        <text>phytol + CTP = phytyl phosphate + CDP + H(+)</text>
        <dbReference type="Rhea" id="RHEA:38055"/>
        <dbReference type="ChEBI" id="CHEBI:15378"/>
        <dbReference type="ChEBI" id="CHEBI:17327"/>
        <dbReference type="ChEBI" id="CHEBI:37563"/>
        <dbReference type="ChEBI" id="CHEBI:58069"/>
        <dbReference type="ChEBI" id="CHEBI:75483"/>
        <dbReference type="EC" id="2.7.1.182"/>
    </reaction>
</comment>
<dbReference type="GO" id="GO:0016020">
    <property type="term" value="C:membrane"/>
    <property type="evidence" value="ECO:0007669"/>
    <property type="project" value="UniProtKB-SubCell"/>
</dbReference>
<feature type="domain" description="MYND-type" evidence="19">
    <location>
        <begin position="706"/>
        <end position="754"/>
    </location>
</feature>
<evidence type="ECO:0000256" key="18">
    <source>
        <dbReference type="SAM" id="MobiDB-lite"/>
    </source>
</evidence>
<comment type="subcellular location">
    <subcellularLocation>
        <location evidence="1">Plastid</location>
        <location evidence="1">Chloroplast membrane</location>
        <topology evidence="1">Multi-pass membrane protein</topology>
    </subcellularLocation>
</comment>
<evidence type="ECO:0000256" key="12">
    <source>
        <dbReference type="ARBA" id="ARBA00022989"/>
    </source>
</evidence>